<dbReference type="InterPro" id="IPR003647">
    <property type="entry name" value="Intron_nuc_1_rpt"/>
</dbReference>
<protein>
    <recommendedName>
        <fullName evidence="2">DNA endonuclease I-HmuI-like NUMOD-like domain-containing protein</fullName>
    </recommendedName>
</protein>
<dbReference type="EMBL" id="MK250085">
    <property type="protein sequence ID" value="QDY51759.1"/>
    <property type="molecule type" value="Genomic_DNA"/>
</dbReference>
<feature type="region of interest" description="Disordered" evidence="1">
    <location>
        <begin position="37"/>
        <end position="59"/>
    </location>
</feature>
<dbReference type="SMART" id="SM00497">
    <property type="entry name" value="IENR1"/>
    <property type="match status" value="1"/>
</dbReference>
<evidence type="ECO:0000256" key="1">
    <source>
        <dbReference type="SAM" id="MobiDB-lite"/>
    </source>
</evidence>
<accession>A0A5B8HUY3</accession>
<reference evidence="3" key="1">
    <citation type="submission" date="2018-11" db="EMBL/GenBank/DDBJ databases">
        <title>A distinct lineage of giant viruses engineers rhodopsin photosystems in predatory marine eukaryotes.</title>
        <authorList>
            <person name="Needham D.M."/>
            <person name="Yoshizawa S."/>
            <person name="Hosaka T."/>
            <person name="Poirier C."/>
            <person name="Choi C.-J."/>
            <person name="Hehenberger E."/>
            <person name="Irwin N.A.T."/>
            <person name="Wilken S."/>
            <person name="Yung C.-M."/>
            <person name="Bachy C."/>
            <person name="Kurihara R."/>
            <person name="Nakajima Y."/>
            <person name="Kojima K."/>
            <person name="Kimura-Someya T."/>
            <person name="Leonard G."/>
            <person name="Malmstrom R.R."/>
            <person name="Mende D."/>
            <person name="Olson D.K."/>
            <person name="Sudo Y."/>
            <person name="Sudek S."/>
            <person name="Richards T.A."/>
            <person name="DeLong E.F."/>
            <person name="Keeling P.J."/>
            <person name="Santoro A.E."/>
            <person name="Shirouzu M."/>
            <person name="Iwasaki W."/>
            <person name="Worden A.Z."/>
        </authorList>
    </citation>
    <scope>NUCLEOTIDE SEQUENCE</scope>
</reference>
<proteinExistence type="predicted"/>
<evidence type="ECO:0000313" key="3">
    <source>
        <dbReference type="EMBL" id="QDY51759.1"/>
    </source>
</evidence>
<gene>
    <name evidence="3" type="ORF">1_144</name>
</gene>
<dbReference type="SUPFAM" id="SSF64496">
    <property type="entry name" value="DNA-binding domain of intron-encoded endonucleases"/>
    <property type="match status" value="1"/>
</dbReference>
<dbReference type="Gene3D" id="1.10.10.10">
    <property type="entry name" value="Winged helix-like DNA-binding domain superfamily/Winged helix DNA-binding domain"/>
    <property type="match status" value="1"/>
</dbReference>
<organism evidence="3">
    <name type="scientific">Mimiviridae sp. ChoanoV1</name>
    <dbReference type="NCBI Taxonomy" id="2596887"/>
    <lineage>
        <taxon>Viruses</taxon>
        <taxon>Varidnaviria</taxon>
        <taxon>Bamfordvirae</taxon>
        <taxon>Nucleocytoviricota</taxon>
        <taxon>Megaviricetes</taxon>
        <taxon>Imitervirales</taxon>
        <taxon>Schizomimiviridae</taxon>
    </lineage>
</organism>
<feature type="domain" description="DNA endonuclease I-HmuI-like NUMOD-like" evidence="2">
    <location>
        <begin position="72"/>
        <end position="110"/>
    </location>
</feature>
<dbReference type="InterPro" id="IPR036388">
    <property type="entry name" value="WH-like_DNA-bd_sf"/>
</dbReference>
<dbReference type="Pfam" id="PF22083">
    <property type="entry name" value="I-HmuI_NUMOD-like"/>
    <property type="match status" value="1"/>
</dbReference>
<name>A0A5B8HUY3_9VIRU</name>
<evidence type="ECO:0000259" key="2">
    <source>
        <dbReference type="Pfam" id="PF22083"/>
    </source>
</evidence>
<dbReference type="InterPro" id="IPR054307">
    <property type="entry name" value="I-HmuI_NUMOD-like"/>
</dbReference>
<sequence length="316" mass="37394">MKCSKCKKEKEESSFQFKNKTFKSCFDCREQSRKWRENNKNRVSDYNKLTNQKKNKDKKNKVVYARKKEDDEWLEFESQAAASKELKLHTANISRVLNGKLGQTGGYIFKVEEVEKEKVTVKSWEEIKEEKNYGDLVKGQPSQKRILHENKEGIIGKKCCKCKEWKPLEEYNSAENHWDKLRNDCKDCLVEYRRINVNRISKHYMEYEKERKKTDPAFKLLKTLRSRLSNAIKNKGGKKCNTTMNLTGCDLAFLKGYLEAKFTEGMTWENHGKWHIDHIKPCCSFNLEDEEEQKKCFHYTNLQPLWARDNLSKGGK</sequence>